<sequence length="457" mass="50544">MYDLMVKNGKIVKSDEIFEGTIAISNGKISKVVKGDEDLPSKAVVDAKGNLVMPGAIDTHVHFNDPGYEWREDFEHATAAAVLGGYTTIIDMPLQNEPALTNDKLFDIKEEKVSKEAYSDYCFWGGFVPENFDDLKGLDEKGVVAFKSFLGPVSPDYTPLSYGKMYEGLEILKELDARAGFHAEDFSVIKERERVMQERGRLDWEGFLDSRPLSAELIATRAVVDIAKELNAKVHICHVSHPDVAQIVKDAQDEGYDITAETCAHYLTFTREDVIKNGELFKCAPPLRDQKAVEGMWEHVKMGTFSGIATDHSPCSYDEKYKEILGQKINNVFDVWGGMSGVQSGVQAVISEGINKRGVSPSIIVEAMCVKPAKTFGIYGRKGDIKEGFDADLIIVDLEKEWEITSEELLYVNKMSGYVGLKGKGKTVTTILRGKVVAEDGKVVGEAGYGELIKKIK</sequence>
<comment type="pathway">
    <text evidence="2">Nitrogen metabolism; (S)-allantoin degradation; allantoate from (S)-allantoin: step 1/1.</text>
</comment>
<dbReference type="NCBIfam" id="TIGR03178">
    <property type="entry name" value="allantoinase"/>
    <property type="match status" value="1"/>
</dbReference>
<dbReference type="PANTHER" id="PTHR43668">
    <property type="entry name" value="ALLANTOINASE"/>
    <property type="match status" value="1"/>
</dbReference>
<evidence type="ECO:0000256" key="5">
    <source>
        <dbReference type="ARBA" id="ARBA00012863"/>
    </source>
</evidence>
<dbReference type="RefSeq" id="WP_408105521.1">
    <property type="nucleotide sequence ID" value="NZ_JBFNFH010000002.1"/>
</dbReference>
<dbReference type="GO" id="GO:0004038">
    <property type="term" value="F:allantoinase activity"/>
    <property type="evidence" value="ECO:0007669"/>
    <property type="project" value="UniProtKB-EC"/>
</dbReference>
<dbReference type="InterPro" id="IPR017593">
    <property type="entry name" value="Allantoinase"/>
</dbReference>
<dbReference type="EMBL" id="JBFNFH010000002">
    <property type="protein sequence ID" value="MFM1524405.1"/>
    <property type="molecule type" value="Genomic_DNA"/>
</dbReference>
<dbReference type="Gene3D" id="3.20.20.140">
    <property type="entry name" value="Metal-dependent hydrolases"/>
    <property type="match status" value="1"/>
</dbReference>
<dbReference type="PANTHER" id="PTHR43668:SF2">
    <property type="entry name" value="ALLANTOINASE"/>
    <property type="match status" value="1"/>
</dbReference>
<dbReference type="SUPFAM" id="SSF51338">
    <property type="entry name" value="Composite domain of metallo-dependent hydrolases"/>
    <property type="match status" value="1"/>
</dbReference>
<comment type="cofactor">
    <cofactor evidence="1">
        <name>Zn(2+)</name>
        <dbReference type="ChEBI" id="CHEBI:29105"/>
    </cofactor>
</comment>
<proteinExistence type="inferred from homology"/>
<comment type="similarity">
    <text evidence="3">Belongs to the metallo-dependent hydrolases superfamily. Allantoinase family.</text>
</comment>
<organism evidence="10 11">
    <name type="scientific">Helcococcus bovis</name>
    <dbReference type="NCBI Taxonomy" id="3153252"/>
    <lineage>
        <taxon>Bacteria</taxon>
        <taxon>Bacillati</taxon>
        <taxon>Bacillota</taxon>
        <taxon>Tissierellia</taxon>
        <taxon>Tissierellales</taxon>
        <taxon>Peptoniphilaceae</taxon>
        <taxon>Helcococcus</taxon>
    </lineage>
</organism>
<dbReference type="InterPro" id="IPR011059">
    <property type="entry name" value="Metal-dep_hydrolase_composite"/>
</dbReference>
<dbReference type="EC" id="3.5.2.5" evidence="5"/>
<keyword evidence="8" id="KW-0862">Zinc</keyword>
<dbReference type="Gene3D" id="2.30.40.10">
    <property type="entry name" value="Urease, subunit C, domain 1"/>
    <property type="match status" value="1"/>
</dbReference>
<evidence type="ECO:0000256" key="2">
    <source>
        <dbReference type="ARBA" id="ARBA00004968"/>
    </source>
</evidence>
<evidence type="ECO:0000259" key="9">
    <source>
        <dbReference type="Pfam" id="PF01979"/>
    </source>
</evidence>
<evidence type="ECO:0000256" key="6">
    <source>
        <dbReference type="ARBA" id="ARBA00022723"/>
    </source>
</evidence>
<dbReference type="InterPro" id="IPR050138">
    <property type="entry name" value="DHOase/Allantoinase_Hydrolase"/>
</dbReference>
<name>A0ABW9F4M7_9FIRM</name>
<dbReference type="Proteomes" id="UP001629536">
    <property type="component" value="Unassembled WGS sequence"/>
</dbReference>
<evidence type="ECO:0000256" key="8">
    <source>
        <dbReference type="ARBA" id="ARBA00022833"/>
    </source>
</evidence>
<comment type="caution">
    <text evidence="10">The sequence shown here is derived from an EMBL/GenBank/DDBJ whole genome shotgun (WGS) entry which is preliminary data.</text>
</comment>
<evidence type="ECO:0000313" key="10">
    <source>
        <dbReference type="EMBL" id="MFM1524405.1"/>
    </source>
</evidence>
<protein>
    <recommendedName>
        <fullName evidence="5">allantoinase</fullName>
        <ecNumber evidence="5">3.5.2.5</ecNumber>
    </recommendedName>
</protein>
<gene>
    <name evidence="10" type="primary">allB</name>
    <name evidence="10" type="ORF">ABGF40_01815</name>
</gene>
<evidence type="ECO:0000256" key="3">
    <source>
        <dbReference type="ARBA" id="ARBA00010368"/>
    </source>
</evidence>
<dbReference type="InterPro" id="IPR006680">
    <property type="entry name" value="Amidohydro-rel"/>
</dbReference>
<keyword evidence="6" id="KW-0479">Metal-binding</keyword>
<dbReference type="InterPro" id="IPR032466">
    <property type="entry name" value="Metal_Hydrolase"/>
</dbReference>
<accession>A0ABW9F4M7</accession>
<comment type="subunit">
    <text evidence="4">Homotetramer.</text>
</comment>
<evidence type="ECO:0000256" key="4">
    <source>
        <dbReference type="ARBA" id="ARBA00011881"/>
    </source>
</evidence>
<reference evidence="10 11" key="1">
    <citation type="journal article" date="2024" name="Front. Microbiol.">
        <title>Pangenomic and biochemical analyses of Helcococcus ovis reveal widespread tetracycline resistance and a novel bacterial species, Helcococcus bovis.</title>
        <authorList>
            <person name="Cunha F."/>
            <person name="Zhai Y."/>
            <person name="Casaro S."/>
            <person name="Jones K.L."/>
            <person name="Hernandez M."/>
            <person name="Bisinotto R.S."/>
            <person name="Kariyawasam S."/>
            <person name="Brown M.B."/>
            <person name="Phillips A."/>
            <person name="Jeong K.C."/>
            <person name="Galvao K.N."/>
        </authorList>
    </citation>
    <scope>NUCLEOTIDE SEQUENCE [LARGE SCALE GENOMIC DNA]</scope>
    <source>
        <strain evidence="10 11">KG197</strain>
    </source>
</reference>
<keyword evidence="11" id="KW-1185">Reference proteome</keyword>
<feature type="domain" description="Amidohydrolase-related" evidence="9">
    <location>
        <begin position="51"/>
        <end position="437"/>
    </location>
</feature>
<keyword evidence="7 10" id="KW-0378">Hydrolase</keyword>
<dbReference type="Pfam" id="PF01979">
    <property type="entry name" value="Amidohydro_1"/>
    <property type="match status" value="1"/>
</dbReference>
<evidence type="ECO:0000313" key="11">
    <source>
        <dbReference type="Proteomes" id="UP001629536"/>
    </source>
</evidence>
<evidence type="ECO:0000256" key="7">
    <source>
        <dbReference type="ARBA" id="ARBA00022801"/>
    </source>
</evidence>
<dbReference type="SUPFAM" id="SSF51556">
    <property type="entry name" value="Metallo-dependent hydrolases"/>
    <property type="match status" value="1"/>
</dbReference>
<evidence type="ECO:0000256" key="1">
    <source>
        <dbReference type="ARBA" id="ARBA00001947"/>
    </source>
</evidence>